<dbReference type="EMBL" id="JABSNP010000015">
    <property type="protein sequence ID" value="NRT20283.1"/>
    <property type="molecule type" value="Genomic_DNA"/>
</dbReference>
<protein>
    <recommendedName>
        <fullName evidence="4">DUF202 domain-containing protein</fullName>
    </recommendedName>
</protein>
<keyword evidence="3" id="KW-1185">Reference proteome</keyword>
<proteinExistence type="predicted"/>
<name>A0ABX2FTX3_9BACT</name>
<dbReference type="Proteomes" id="UP000779507">
    <property type="component" value="Unassembled WGS sequence"/>
</dbReference>
<organism evidence="2 3">
    <name type="scientific">Hymenobacter caeli</name>
    <dbReference type="NCBI Taxonomy" id="2735894"/>
    <lineage>
        <taxon>Bacteria</taxon>
        <taxon>Pseudomonadati</taxon>
        <taxon>Bacteroidota</taxon>
        <taxon>Cytophagia</taxon>
        <taxon>Cytophagales</taxon>
        <taxon>Hymenobacteraceae</taxon>
        <taxon>Hymenobacter</taxon>
    </lineage>
</organism>
<reference evidence="2 3" key="1">
    <citation type="submission" date="2020-05" db="EMBL/GenBank/DDBJ databases">
        <title>Genomic Encyclopedia of Type Strains, Phase IV (KMG-V): Genome sequencing to study the core and pangenomes of soil and plant-associated prokaryotes.</title>
        <authorList>
            <person name="Whitman W."/>
        </authorList>
    </citation>
    <scope>NUCLEOTIDE SEQUENCE [LARGE SCALE GENOMIC DNA]</scope>
    <source>
        <strain evidence="2 3">9A</strain>
    </source>
</reference>
<gene>
    <name evidence="2" type="ORF">HNP98_003123</name>
</gene>
<evidence type="ECO:0000313" key="2">
    <source>
        <dbReference type="EMBL" id="NRT20283.1"/>
    </source>
</evidence>
<keyword evidence="1" id="KW-0472">Membrane</keyword>
<feature type="transmembrane region" description="Helical" evidence="1">
    <location>
        <begin position="18"/>
        <end position="36"/>
    </location>
</feature>
<sequence length="74" mass="8308">MKQIKQIDKTIAEKASNILLYGLCISSVIWGIRKFLQIVPDTPTTQSTTLITASLFVGVALITWFYYSVRLGKN</sequence>
<accession>A0ABX2FTX3</accession>
<evidence type="ECO:0000256" key="1">
    <source>
        <dbReference type="SAM" id="Phobius"/>
    </source>
</evidence>
<dbReference type="RefSeq" id="WP_173811055.1">
    <property type="nucleotide sequence ID" value="NZ_JABSNP010000015.1"/>
</dbReference>
<evidence type="ECO:0008006" key="4">
    <source>
        <dbReference type="Google" id="ProtNLM"/>
    </source>
</evidence>
<keyword evidence="1" id="KW-1133">Transmembrane helix</keyword>
<evidence type="ECO:0000313" key="3">
    <source>
        <dbReference type="Proteomes" id="UP000779507"/>
    </source>
</evidence>
<comment type="caution">
    <text evidence="2">The sequence shown here is derived from an EMBL/GenBank/DDBJ whole genome shotgun (WGS) entry which is preliminary data.</text>
</comment>
<feature type="transmembrane region" description="Helical" evidence="1">
    <location>
        <begin position="48"/>
        <end position="67"/>
    </location>
</feature>
<keyword evidence="1" id="KW-0812">Transmembrane</keyword>